<proteinExistence type="predicted"/>
<organism evidence="2 3">
    <name type="scientific">Rubellimicrobium rubrum</name>
    <dbReference type="NCBI Taxonomy" id="2585369"/>
    <lineage>
        <taxon>Bacteria</taxon>
        <taxon>Pseudomonadati</taxon>
        <taxon>Pseudomonadota</taxon>
        <taxon>Alphaproteobacteria</taxon>
        <taxon>Rhodobacterales</taxon>
        <taxon>Roseobacteraceae</taxon>
        <taxon>Rubellimicrobium</taxon>
    </lineage>
</organism>
<keyword evidence="1" id="KW-0472">Membrane</keyword>
<feature type="transmembrane region" description="Helical" evidence="1">
    <location>
        <begin position="103"/>
        <end position="121"/>
    </location>
</feature>
<evidence type="ECO:0000313" key="2">
    <source>
        <dbReference type="EMBL" id="TNC45302.1"/>
    </source>
</evidence>
<reference evidence="2 3" key="1">
    <citation type="submission" date="2019-06" db="EMBL/GenBank/DDBJ databases">
        <title>YIM 131921 draft genome.</title>
        <authorList>
            <person name="Jiang L."/>
        </authorList>
    </citation>
    <scope>NUCLEOTIDE SEQUENCE [LARGE SCALE GENOMIC DNA]</scope>
    <source>
        <strain evidence="2 3">YIM 131921</strain>
    </source>
</reference>
<dbReference type="OrthoDB" id="7876532at2"/>
<evidence type="ECO:0000313" key="3">
    <source>
        <dbReference type="Proteomes" id="UP000305887"/>
    </source>
</evidence>
<evidence type="ECO:0000256" key="1">
    <source>
        <dbReference type="SAM" id="Phobius"/>
    </source>
</evidence>
<dbReference type="RefSeq" id="WP_139078914.1">
    <property type="nucleotide sequence ID" value="NZ_VDFU01000047.1"/>
</dbReference>
<gene>
    <name evidence="2" type="ORF">FHG66_20045</name>
</gene>
<name>A0A5C4MPW2_9RHOB</name>
<protein>
    <submittedName>
        <fullName evidence="2">Uncharacterized protein</fullName>
    </submittedName>
</protein>
<dbReference type="EMBL" id="VDFU01000047">
    <property type="protein sequence ID" value="TNC45302.1"/>
    <property type="molecule type" value="Genomic_DNA"/>
</dbReference>
<keyword evidence="1" id="KW-1133">Transmembrane helix</keyword>
<keyword evidence="3" id="KW-1185">Reference proteome</keyword>
<sequence length="155" mass="16613">MADDDKALHETLDLMSQVVASISDRLDTQSETLDRLAAAQVAASPDRVAGATAQAVREALGPDLLKIVSVLEELGGGKALLRERLRAMDREEARQGRWRTHPAAVVVGIPLALVLLLALAVPRAVAQTALTCRATGGAWYEASERYPAACMFQRP</sequence>
<accession>A0A5C4MPW2</accession>
<dbReference type="Proteomes" id="UP000305887">
    <property type="component" value="Unassembled WGS sequence"/>
</dbReference>
<dbReference type="AlphaFoldDB" id="A0A5C4MPW2"/>
<keyword evidence="1" id="KW-0812">Transmembrane</keyword>
<comment type="caution">
    <text evidence="2">The sequence shown here is derived from an EMBL/GenBank/DDBJ whole genome shotgun (WGS) entry which is preliminary data.</text>
</comment>